<evidence type="ECO:0000313" key="2">
    <source>
        <dbReference type="Proteomes" id="UP001056120"/>
    </source>
</evidence>
<dbReference type="EMBL" id="CM042041">
    <property type="protein sequence ID" value="KAI3712870.1"/>
    <property type="molecule type" value="Genomic_DNA"/>
</dbReference>
<reference evidence="2" key="1">
    <citation type="journal article" date="2022" name="Mol. Ecol. Resour.">
        <title>The genomes of chicory, endive, great burdock and yacon provide insights into Asteraceae palaeo-polyploidization history and plant inulin production.</title>
        <authorList>
            <person name="Fan W."/>
            <person name="Wang S."/>
            <person name="Wang H."/>
            <person name="Wang A."/>
            <person name="Jiang F."/>
            <person name="Liu H."/>
            <person name="Zhao H."/>
            <person name="Xu D."/>
            <person name="Zhang Y."/>
        </authorList>
    </citation>
    <scope>NUCLEOTIDE SEQUENCE [LARGE SCALE GENOMIC DNA]</scope>
    <source>
        <strain evidence="2">cv. Yunnan</strain>
    </source>
</reference>
<accession>A0ACB9AWR3</accession>
<sequence>MTTRTFPEMPSPSSLLTPASRRQRHPLLLETQIFQTHSGLRRERWHDIKPHVRRRRSLPLYPNQPRFLTPQDNKIRKRKPHQCQICGLRTDQRFV</sequence>
<organism evidence="1 2">
    <name type="scientific">Smallanthus sonchifolius</name>
    <dbReference type="NCBI Taxonomy" id="185202"/>
    <lineage>
        <taxon>Eukaryota</taxon>
        <taxon>Viridiplantae</taxon>
        <taxon>Streptophyta</taxon>
        <taxon>Embryophyta</taxon>
        <taxon>Tracheophyta</taxon>
        <taxon>Spermatophyta</taxon>
        <taxon>Magnoliopsida</taxon>
        <taxon>eudicotyledons</taxon>
        <taxon>Gunneridae</taxon>
        <taxon>Pentapetalae</taxon>
        <taxon>asterids</taxon>
        <taxon>campanulids</taxon>
        <taxon>Asterales</taxon>
        <taxon>Asteraceae</taxon>
        <taxon>Asteroideae</taxon>
        <taxon>Heliantheae alliance</taxon>
        <taxon>Millerieae</taxon>
        <taxon>Smallanthus</taxon>
    </lineage>
</organism>
<proteinExistence type="predicted"/>
<reference evidence="1 2" key="2">
    <citation type="journal article" date="2022" name="Mol. Ecol. Resour.">
        <title>The genomes of chicory, endive, great burdock and yacon provide insights into Asteraceae paleo-polyploidization history and plant inulin production.</title>
        <authorList>
            <person name="Fan W."/>
            <person name="Wang S."/>
            <person name="Wang H."/>
            <person name="Wang A."/>
            <person name="Jiang F."/>
            <person name="Liu H."/>
            <person name="Zhao H."/>
            <person name="Xu D."/>
            <person name="Zhang Y."/>
        </authorList>
    </citation>
    <scope>NUCLEOTIDE SEQUENCE [LARGE SCALE GENOMIC DNA]</scope>
    <source>
        <strain evidence="2">cv. Yunnan</strain>
        <tissue evidence="1">Leaves</tissue>
    </source>
</reference>
<evidence type="ECO:0000313" key="1">
    <source>
        <dbReference type="EMBL" id="KAI3712870.1"/>
    </source>
</evidence>
<dbReference type="Proteomes" id="UP001056120">
    <property type="component" value="Linkage Group LG24"/>
</dbReference>
<protein>
    <submittedName>
        <fullName evidence="1">Uncharacterized protein</fullName>
    </submittedName>
</protein>
<gene>
    <name evidence="1" type="ORF">L1987_71438</name>
</gene>
<name>A0ACB9AWR3_9ASTR</name>
<keyword evidence="2" id="KW-1185">Reference proteome</keyword>
<comment type="caution">
    <text evidence="1">The sequence shown here is derived from an EMBL/GenBank/DDBJ whole genome shotgun (WGS) entry which is preliminary data.</text>
</comment>